<feature type="compositionally biased region" description="Polar residues" evidence="1">
    <location>
        <begin position="445"/>
        <end position="454"/>
    </location>
</feature>
<gene>
    <name evidence="2" type="ORF">GALMADRAFT_283779</name>
</gene>
<name>A0A067S9S0_GALM3</name>
<organism evidence="2 3">
    <name type="scientific">Galerina marginata (strain CBS 339.88)</name>
    <dbReference type="NCBI Taxonomy" id="685588"/>
    <lineage>
        <taxon>Eukaryota</taxon>
        <taxon>Fungi</taxon>
        <taxon>Dikarya</taxon>
        <taxon>Basidiomycota</taxon>
        <taxon>Agaricomycotina</taxon>
        <taxon>Agaricomycetes</taxon>
        <taxon>Agaricomycetidae</taxon>
        <taxon>Agaricales</taxon>
        <taxon>Agaricineae</taxon>
        <taxon>Strophariaceae</taxon>
        <taxon>Galerina</taxon>
    </lineage>
</organism>
<accession>A0A067S9S0</accession>
<evidence type="ECO:0000256" key="1">
    <source>
        <dbReference type="SAM" id="MobiDB-lite"/>
    </source>
</evidence>
<feature type="region of interest" description="Disordered" evidence="1">
    <location>
        <begin position="1"/>
        <end position="30"/>
    </location>
</feature>
<evidence type="ECO:0000313" key="2">
    <source>
        <dbReference type="EMBL" id="KDR66692.1"/>
    </source>
</evidence>
<feature type="compositionally biased region" description="Basic and acidic residues" evidence="1">
    <location>
        <begin position="1"/>
        <end position="22"/>
    </location>
</feature>
<protein>
    <submittedName>
        <fullName evidence="2">Uncharacterized protein</fullName>
    </submittedName>
</protein>
<evidence type="ECO:0000313" key="3">
    <source>
        <dbReference type="Proteomes" id="UP000027222"/>
    </source>
</evidence>
<proteinExistence type="predicted"/>
<feature type="region of interest" description="Disordered" evidence="1">
    <location>
        <begin position="439"/>
        <end position="471"/>
    </location>
</feature>
<dbReference type="EMBL" id="KL142421">
    <property type="protein sequence ID" value="KDR66692.1"/>
    <property type="molecule type" value="Genomic_DNA"/>
</dbReference>
<dbReference type="Proteomes" id="UP000027222">
    <property type="component" value="Unassembled WGS sequence"/>
</dbReference>
<dbReference type="HOGENOM" id="CLU_580087_0_0_1"/>
<feature type="region of interest" description="Disordered" evidence="1">
    <location>
        <begin position="186"/>
        <end position="248"/>
    </location>
</feature>
<keyword evidence="3" id="KW-1185">Reference proteome</keyword>
<feature type="compositionally biased region" description="Basic and acidic residues" evidence="1">
    <location>
        <begin position="221"/>
        <end position="248"/>
    </location>
</feature>
<sequence length="471" mass="52771">MLPDSKVRGSEAREALRERGGEEDAQAQLPLASLIRARKCGPRPQELARALTPSTSEAIPLKHAQSTAQERAIRNGEEMSRQLLPAPGEPELLPRFSFSFSLASRHRARRKAAPAPALRSTVRVAAPRQARLGGRRHRTQNGEGWMLNLLMGRSYAQAGAGTNENKSSSSSPARWCTRINVKEAHAQPLGKRAPIQNPKTAHPRRSSGGTGRLTHQQRRFRRDEDGRREVHDKRQLRPEACGRRAGAEVEARKTGSQFDVQLLMVLVTWCYCWGRTRLTIDEEGIWKIVDQVGTASGGGLKPADDRRLRKMYDLCECSFSREEAAGRRRRCARCSSLSTTFRPHTSSSTTKFVHPELAPHASPVEGRPRSRVDGGRYGCKDAARERWFREQARSSTTDAMTRWRRGGKAECTTVHADLRATVSAYEYVEKEWTAKTYCRGKKTPAPNSTLTPDSKATRMFASKTRKRRRGP</sequence>
<reference evidence="3" key="1">
    <citation type="journal article" date="2014" name="Proc. Natl. Acad. Sci. U.S.A.">
        <title>Extensive sampling of basidiomycete genomes demonstrates inadequacy of the white-rot/brown-rot paradigm for wood decay fungi.</title>
        <authorList>
            <person name="Riley R."/>
            <person name="Salamov A.A."/>
            <person name="Brown D.W."/>
            <person name="Nagy L.G."/>
            <person name="Floudas D."/>
            <person name="Held B.W."/>
            <person name="Levasseur A."/>
            <person name="Lombard V."/>
            <person name="Morin E."/>
            <person name="Otillar R."/>
            <person name="Lindquist E.A."/>
            <person name="Sun H."/>
            <person name="LaButti K.M."/>
            <person name="Schmutz J."/>
            <person name="Jabbour D."/>
            <person name="Luo H."/>
            <person name="Baker S.E."/>
            <person name="Pisabarro A.G."/>
            <person name="Walton J.D."/>
            <person name="Blanchette R.A."/>
            <person name="Henrissat B."/>
            <person name="Martin F."/>
            <person name="Cullen D."/>
            <person name="Hibbett D.S."/>
            <person name="Grigoriev I.V."/>
        </authorList>
    </citation>
    <scope>NUCLEOTIDE SEQUENCE [LARGE SCALE GENOMIC DNA]</scope>
    <source>
        <strain evidence="3">CBS 339.88</strain>
    </source>
</reference>
<dbReference type="AlphaFoldDB" id="A0A067S9S0"/>